<dbReference type="OrthoDB" id="1920326at2759"/>
<dbReference type="InParanoid" id="A0A409X4P4"/>
<feature type="compositionally biased region" description="Basic and acidic residues" evidence="1">
    <location>
        <begin position="34"/>
        <end position="44"/>
    </location>
</feature>
<feature type="domain" description="DUF6729" evidence="2">
    <location>
        <begin position="226"/>
        <end position="385"/>
    </location>
</feature>
<evidence type="ECO:0000259" key="2">
    <source>
        <dbReference type="Pfam" id="PF20499"/>
    </source>
</evidence>
<accession>A0A409X4P4</accession>
<dbReference type="AlphaFoldDB" id="A0A409X4P4"/>
<sequence length="537" mass="59833">MSPYNHQTSPPTVTDGQGLAPGFSKPRPRGRPKGSKDGPRKEGAPPRGRPLKSTSAQVSTSSPQQRPCEDTPSVPPSADDDEAFDVEDLFTEDFLSELDKIDPSSSMSASSNQPVCEVGQDRGTTKSNVTRRQLEVAAEFSKAFPFFTSREAFVASSFDDEEDGDVDIVQSKGKGTGGDQTSFTWFRQPQTMPDWEYYYFIHTIRPMITTKVDRTLQSPQCYRGQSMWIEPPDPVFSLARAQLDPTLLYLPRVFLWLPHFLVTSLNCPYCSNVLEKNGPLPPRRVSGLDQNFRLVSWGYYCRDGCKTHFAGWSQALIDSLPAHVRLSFPAVLSHRSGLSREVVTLLRVSNQHKMGPHGVRALLLEAHTQRFNRLLLQYLEVVLERVTGRETALKGTVGTQTTLHAFTIETKMRGFGDFGDPTRYNGIVPSEDYLTEVLNREIEADEINANQHTACLPIDQLAIDDSHKVNKHVAKADGIPIFGALWTAMDSKYIIAQALTLTKAHDERLGPLRSLAGSVDKYGYEPPKVVFSDDPIK</sequence>
<feature type="region of interest" description="Disordered" evidence="1">
    <location>
        <begin position="101"/>
        <end position="126"/>
    </location>
</feature>
<dbReference type="Proteomes" id="UP000284842">
    <property type="component" value="Unassembled WGS sequence"/>
</dbReference>
<name>A0A409X4P4_9AGAR</name>
<feature type="compositionally biased region" description="Polar residues" evidence="1">
    <location>
        <begin position="52"/>
        <end position="65"/>
    </location>
</feature>
<evidence type="ECO:0000256" key="1">
    <source>
        <dbReference type="SAM" id="MobiDB-lite"/>
    </source>
</evidence>
<gene>
    <name evidence="3" type="ORF">CVT24_001668</name>
</gene>
<protein>
    <recommendedName>
        <fullName evidence="2">DUF6729 domain-containing protein</fullName>
    </recommendedName>
</protein>
<reference evidence="3 4" key="1">
    <citation type="journal article" date="2018" name="Evol. Lett.">
        <title>Horizontal gene cluster transfer increased hallucinogenic mushroom diversity.</title>
        <authorList>
            <person name="Reynolds H.T."/>
            <person name="Vijayakumar V."/>
            <person name="Gluck-Thaler E."/>
            <person name="Korotkin H.B."/>
            <person name="Matheny P.B."/>
            <person name="Slot J.C."/>
        </authorList>
    </citation>
    <scope>NUCLEOTIDE SEQUENCE [LARGE SCALE GENOMIC DNA]</scope>
    <source>
        <strain evidence="3 4">2629</strain>
    </source>
</reference>
<dbReference type="EMBL" id="NHTK01004648">
    <property type="protein sequence ID" value="PPQ85721.1"/>
    <property type="molecule type" value="Genomic_DNA"/>
</dbReference>
<evidence type="ECO:0000313" key="4">
    <source>
        <dbReference type="Proteomes" id="UP000284842"/>
    </source>
</evidence>
<comment type="caution">
    <text evidence="3">The sequence shown here is derived from an EMBL/GenBank/DDBJ whole genome shotgun (WGS) entry which is preliminary data.</text>
</comment>
<organism evidence="3 4">
    <name type="scientific">Panaeolus cyanescens</name>
    <dbReference type="NCBI Taxonomy" id="181874"/>
    <lineage>
        <taxon>Eukaryota</taxon>
        <taxon>Fungi</taxon>
        <taxon>Dikarya</taxon>
        <taxon>Basidiomycota</taxon>
        <taxon>Agaricomycotina</taxon>
        <taxon>Agaricomycetes</taxon>
        <taxon>Agaricomycetidae</taxon>
        <taxon>Agaricales</taxon>
        <taxon>Agaricineae</taxon>
        <taxon>Galeropsidaceae</taxon>
        <taxon>Panaeolus</taxon>
    </lineage>
</organism>
<dbReference type="InterPro" id="IPR046616">
    <property type="entry name" value="DUF6729"/>
</dbReference>
<proteinExistence type="predicted"/>
<keyword evidence="4" id="KW-1185">Reference proteome</keyword>
<dbReference type="Pfam" id="PF20499">
    <property type="entry name" value="DUF6729"/>
    <property type="match status" value="1"/>
</dbReference>
<feature type="compositionally biased region" description="Polar residues" evidence="1">
    <location>
        <begin position="1"/>
        <end position="15"/>
    </location>
</feature>
<feature type="region of interest" description="Disordered" evidence="1">
    <location>
        <begin position="1"/>
        <end position="86"/>
    </location>
</feature>
<evidence type="ECO:0000313" key="3">
    <source>
        <dbReference type="EMBL" id="PPQ85721.1"/>
    </source>
</evidence>
<dbReference type="STRING" id="181874.A0A409X4P4"/>
<feature type="non-terminal residue" evidence="3">
    <location>
        <position position="537"/>
    </location>
</feature>